<name>M6R8D8_LEPIR</name>
<evidence type="ECO:0000256" key="1">
    <source>
        <dbReference type="SAM" id="Phobius"/>
    </source>
</evidence>
<feature type="transmembrane region" description="Helical" evidence="1">
    <location>
        <begin position="12"/>
        <end position="29"/>
    </location>
</feature>
<reference evidence="2 3" key="1">
    <citation type="submission" date="2013-01" db="EMBL/GenBank/DDBJ databases">
        <authorList>
            <person name="Harkins D.M."/>
            <person name="Durkin A.S."/>
            <person name="Brinkac L.M."/>
            <person name="Haft D.H."/>
            <person name="Selengut J.D."/>
            <person name="Sanka R."/>
            <person name="DePew J."/>
            <person name="Purushe J."/>
            <person name="Picardeau M."/>
            <person name="Werts C."/>
            <person name="Goarant C."/>
            <person name="Vinetz J.M."/>
            <person name="Sutton G.G."/>
            <person name="Nierman W.C."/>
            <person name="Fouts D.E."/>
        </authorList>
    </citation>
    <scope>NUCLEOTIDE SEQUENCE [LARGE SCALE GENOMIC DNA]</scope>
    <source>
        <strain evidence="2 3">Verdun HP</strain>
    </source>
</reference>
<keyword evidence="1" id="KW-0812">Transmembrane</keyword>
<dbReference type="Proteomes" id="UP000012092">
    <property type="component" value="Unassembled WGS sequence"/>
</dbReference>
<feature type="non-terminal residue" evidence="2">
    <location>
        <position position="30"/>
    </location>
</feature>
<dbReference type="EMBL" id="AHNZ02000659">
    <property type="protein sequence ID" value="EMO04392.1"/>
    <property type="molecule type" value="Genomic_DNA"/>
</dbReference>
<evidence type="ECO:0000313" key="2">
    <source>
        <dbReference type="EMBL" id="EMO04392.1"/>
    </source>
</evidence>
<comment type="caution">
    <text evidence="2">The sequence shown here is derived from an EMBL/GenBank/DDBJ whole genome shotgun (WGS) entry which is preliminary data.</text>
</comment>
<protein>
    <submittedName>
        <fullName evidence="2">Uncharacterized protein</fullName>
    </submittedName>
</protein>
<sequence>MIIKFLKSKFGKFFLLSLAAYFIISLFLTR</sequence>
<keyword evidence="1" id="KW-0472">Membrane</keyword>
<gene>
    <name evidence="2" type="ORF">LEP1GSC116_1045</name>
</gene>
<proteinExistence type="predicted"/>
<evidence type="ECO:0000313" key="3">
    <source>
        <dbReference type="Proteomes" id="UP000012092"/>
    </source>
</evidence>
<accession>M6R8D8</accession>
<keyword evidence="1" id="KW-1133">Transmembrane helix</keyword>
<organism evidence="2 3">
    <name type="scientific">Leptospira interrogans serovar Icterohaemorrhagiae str. Verdun HP</name>
    <dbReference type="NCBI Taxonomy" id="1049910"/>
    <lineage>
        <taxon>Bacteria</taxon>
        <taxon>Pseudomonadati</taxon>
        <taxon>Spirochaetota</taxon>
        <taxon>Spirochaetia</taxon>
        <taxon>Leptospirales</taxon>
        <taxon>Leptospiraceae</taxon>
        <taxon>Leptospira</taxon>
    </lineage>
</organism>
<dbReference type="AlphaFoldDB" id="M6R8D8"/>